<evidence type="ECO:0000313" key="2">
    <source>
        <dbReference type="Proteomes" id="UP000024635"/>
    </source>
</evidence>
<organism evidence="1 2">
    <name type="scientific">Ancylostoma ceylanicum</name>
    <dbReference type="NCBI Taxonomy" id="53326"/>
    <lineage>
        <taxon>Eukaryota</taxon>
        <taxon>Metazoa</taxon>
        <taxon>Ecdysozoa</taxon>
        <taxon>Nematoda</taxon>
        <taxon>Chromadorea</taxon>
        <taxon>Rhabditida</taxon>
        <taxon>Rhabditina</taxon>
        <taxon>Rhabditomorpha</taxon>
        <taxon>Strongyloidea</taxon>
        <taxon>Ancylostomatidae</taxon>
        <taxon>Ancylostomatinae</taxon>
        <taxon>Ancylostoma</taxon>
    </lineage>
</organism>
<reference evidence="2" key="1">
    <citation type="journal article" date="2015" name="Nat. Genet.">
        <title>The genome and transcriptome of the zoonotic hookworm Ancylostoma ceylanicum identify infection-specific gene families.</title>
        <authorList>
            <person name="Schwarz E.M."/>
            <person name="Hu Y."/>
            <person name="Antoshechkin I."/>
            <person name="Miller M.M."/>
            <person name="Sternberg P.W."/>
            <person name="Aroian R.V."/>
        </authorList>
    </citation>
    <scope>NUCLEOTIDE SEQUENCE</scope>
    <source>
        <strain evidence="2">HY135</strain>
    </source>
</reference>
<proteinExistence type="predicted"/>
<protein>
    <submittedName>
        <fullName evidence="1">Uncharacterized protein</fullName>
    </submittedName>
</protein>
<dbReference type="EMBL" id="JARK01000190">
    <property type="protein sequence ID" value="EYC40901.1"/>
    <property type="molecule type" value="Genomic_DNA"/>
</dbReference>
<sequence>MKALSPCVESEDECSAVGCAHVPPRNLVNGTNCTHPLCQSTRCDSVSWRVVTLKARCVRDRDPGFSAGRSSFLVFFSHL</sequence>
<name>A0A016WMQ9_9BILA</name>
<gene>
    <name evidence="1" type="primary">Acey_s0590.g383</name>
    <name evidence="1" type="ORF">Y032_0590g383</name>
</gene>
<evidence type="ECO:0000313" key="1">
    <source>
        <dbReference type="EMBL" id="EYC40901.1"/>
    </source>
</evidence>
<comment type="caution">
    <text evidence="1">The sequence shown here is derived from an EMBL/GenBank/DDBJ whole genome shotgun (WGS) entry which is preliminary data.</text>
</comment>
<accession>A0A016WMQ9</accession>
<keyword evidence="2" id="KW-1185">Reference proteome</keyword>
<dbReference type="AlphaFoldDB" id="A0A016WMQ9"/>
<dbReference type="Proteomes" id="UP000024635">
    <property type="component" value="Unassembled WGS sequence"/>
</dbReference>